<comment type="caution">
    <text evidence="8">The sequence shown here is derived from an EMBL/GenBank/DDBJ whole genome shotgun (WGS) entry which is preliminary data.</text>
</comment>
<evidence type="ECO:0000313" key="9">
    <source>
        <dbReference type="Proteomes" id="UP001226434"/>
    </source>
</evidence>
<keyword evidence="4" id="KW-0255">Endonuclease</keyword>
<dbReference type="InterPro" id="IPR012933">
    <property type="entry name" value="HicA_mRNA_interferase"/>
</dbReference>
<reference evidence="8 9" key="1">
    <citation type="submission" date="2023-05" db="EMBL/GenBank/DDBJ databases">
        <title>Genome sequence of Pinibacter sp. MAH-24.</title>
        <authorList>
            <person name="Huq M.A."/>
        </authorList>
    </citation>
    <scope>NUCLEOTIDE SEQUENCE [LARGE SCALE GENOMIC DNA]</scope>
    <source>
        <strain evidence="8 9">MAH-24</strain>
    </source>
</reference>
<organism evidence="8 9">
    <name type="scientific">Pinibacter soli</name>
    <dbReference type="NCBI Taxonomy" id="3044211"/>
    <lineage>
        <taxon>Bacteria</taxon>
        <taxon>Pseudomonadati</taxon>
        <taxon>Bacteroidota</taxon>
        <taxon>Chitinophagia</taxon>
        <taxon>Chitinophagales</taxon>
        <taxon>Chitinophagaceae</taxon>
        <taxon>Pinibacter</taxon>
    </lineage>
</organism>
<keyword evidence="3" id="KW-0540">Nuclease</keyword>
<evidence type="ECO:0000256" key="5">
    <source>
        <dbReference type="ARBA" id="ARBA00022801"/>
    </source>
</evidence>
<evidence type="ECO:0000313" key="8">
    <source>
        <dbReference type="EMBL" id="MDI3318703.1"/>
    </source>
</evidence>
<evidence type="ECO:0000256" key="4">
    <source>
        <dbReference type="ARBA" id="ARBA00022759"/>
    </source>
</evidence>
<sequence length="65" mass="7490">MKRFKVKEIIDMLKADGWFLHSQNGTSHRQFKHGSKRGKVTVNGKSSDTLSQELLNSIFKQAGWR</sequence>
<dbReference type="RefSeq" id="WP_282332830.1">
    <property type="nucleotide sequence ID" value="NZ_JASBRG010000001.1"/>
</dbReference>
<keyword evidence="2" id="KW-1277">Toxin-antitoxin system</keyword>
<evidence type="ECO:0000256" key="2">
    <source>
        <dbReference type="ARBA" id="ARBA00022649"/>
    </source>
</evidence>
<evidence type="ECO:0000256" key="1">
    <source>
        <dbReference type="ARBA" id="ARBA00006620"/>
    </source>
</evidence>
<dbReference type="SUPFAM" id="SSF54786">
    <property type="entry name" value="YcfA/nrd intein domain"/>
    <property type="match status" value="1"/>
</dbReference>
<dbReference type="Pfam" id="PF07927">
    <property type="entry name" value="HicA_toxin"/>
    <property type="match status" value="1"/>
</dbReference>
<dbReference type="EMBL" id="JASBRG010000001">
    <property type="protein sequence ID" value="MDI3318703.1"/>
    <property type="molecule type" value="Genomic_DNA"/>
</dbReference>
<keyword evidence="6" id="KW-0694">RNA-binding</keyword>
<gene>
    <name evidence="8" type="ORF">QJ048_02905</name>
</gene>
<keyword evidence="7" id="KW-0346">Stress response</keyword>
<evidence type="ECO:0000256" key="7">
    <source>
        <dbReference type="ARBA" id="ARBA00023016"/>
    </source>
</evidence>
<dbReference type="Proteomes" id="UP001226434">
    <property type="component" value="Unassembled WGS sequence"/>
</dbReference>
<dbReference type="InterPro" id="IPR038570">
    <property type="entry name" value="HicA_sf"/>
</dbReference>
<accession>A0ABT6R893</accession>
<keyword evidence="9" id="KW-1185">Reference proteome</keyword>
<evidence type="ECO:0000256" key="6">
    <source>
        <dbReference type="ARBA" id="ARBA00022884"/>
    </source>
</evidence>
<comment type="similarity">
    <text evidence="1">Belongs to the HicA mRNA interferase family.</text>
</comment>
<evidence type="ECO:0000256" key="3">
    <source>
        <dbReference type="ARBA" id="ARBA00022722"/>
    </source>
</evidence>
<keyword evidence="5" id="KW-0378">Hydrolase</keyword>
<protein>
    <submittedName>
        <fullName evidence="8">Type II toxin-antitoxin system HicA family toxin</fullName>
    </submittedName>
</protein>
<dbReference type="Gene3D" id="3.30.920.30">
    <property type="entry name" value="Hypothetical protein"/>
    <property type="match status" value="1"/>
</dbReference>
<name>A0ABT6R893_9BACT</name>
<proteinExistence type="inferred from homology"/>